<accession>A0A345XXW5</accession>
<dbReference type="RefSeq" id="WP_208885423.1">
    <property type="nucleotide sequence ID" value="NZ_CP031320.1"/>
</dbReference>
<dbReference type="InterPro" id="IPR014337">
    <property type="entry name" value="Ectoine_EhuB"/>
</dbReference>
<dbReference type="Pfam" id="PF00497">
    <property type="entry name" value="SBP_bac_3"/>
    <property type="match status" value="1"/>
</dbReference>
<evidence type="ECO:0000259" key="2">
    <source>
        <dbReference type="SMART" id="SM00062"/>
    </source>
</evidence>
<dbReference type="GO" id="GO:0033294">
    <property type="term" value="F:ectoine binding"/>
    <property type="evidence" value="ECO:0007669"/>
    <property type="project" value="InterPro"/>
</dbReference>
<dbReference type="SMART" id="SM00062">
    <property type="entry name" value="PBPb"/>
    <property type="match status" value="1"/>
</dbReference>
<keyword evidence="4" id="KW-1185">Reference proteome</keyword>
<name>A0A345XXW5_9ACTN</name>
<protein>
    <submittedName>
        <fullName evidence="3">Ectoine/hydroxyectoine ABC transporter substrate-binding protein EhuB</fullName>
    </submittedName>
</protein>
<dbReference type="EMBL" id="CP031320">
    <property type="protein sequence ID" value="AXK36481.1"/>
    <property type="molecule type" value="Genomic_DNA"/>
</dbReference>
<sequence length="279" mass="29190">MGTGAAVAAAAGVTAYQLNGGGTSGGSGGLLQQLRDKGTVRLGIANEKPFGYLDGGRPTGAGPEVAKEIFKRLGVPRAKAVTLDFTALVPGLKSGNCDVIAASMNVHPDRCEQVLFSDADFRIKDAFLVPRGNPRGVATYGNVAGKKLKLAVANGEAQLEHAKSAGVRDVATVPDVAAGLNAVAQGRFDAFATTRLIAAQIAAGEDSSLEVTKPFQPIGDGKRVRNASAFAFRLGEEELQKAFNDELRKLKKSGEFLRLVRPFGFTEADMTVLTAEEIC</sequence>
<dbReference type="PANTHER" id="PTHR35936">
    <property type="entry name" value="MEMBRANE-BOUND LYTIC MUREIN TRANSGLYCOSYLASE F"/>
    <property type="match status" value="1"/>
</dbReference>
<feature type="domain" description="Solute-binding protein family 3/N-terminal" evidence="2">
    <location>
        <begin position="39"/>
        <end position="267"/>
    </location>
</feature>
<dbReference type="SUPFAM" id="SSF53850">
    <property type="entry name" value="Periplasmic binding protein-like II"/>
    <property type="match status" value="1"/>
</dbReference>
<keyword evidence="1" id="KW-0732">Signal</keyword>
<gene>
    <name evidence="3" type="primary">ehuB</name>
    <name evidence="3" type="ORF">DVA86_31805</name>
</gene>
<dbReference type="Gene3D" id="3.40.190.10">
    <property type="entry name" value="Periplasmic binding protein-like II"/>
    <property type="match status" value="2"/>
</dbReference>
<evidence type="ECO:0000313" key="3">
    <source>
        <dbReference type="EMBL" id="AXK36481.1"/>
    </source>
</evidence>
<dbReference type="AlphaFoldDB" id="A0A345XXW5"/>
<evidence type="ECO:0000313" key="4">
    <source>
        <dbReference type="Proteomes" id="UP000254425"/>
    </source>
</evidence>
<dbReference type="NCBIfam" id="TIGR02995">
    <property type="entry name" value="ectoine_ehuB"/>
    <property type="match status" value="1"/>
</dbReference>
<dbReference type="InterPro" id="IPR001638">
    <property type="entry name" value="Solute-binding_3/MltF_N"/>
</dbReference>
<dbReference type="Proteomes" id="UP000254425">
    <property type="component" value="Chromosome"/>
</dbReference>
<organism evidence="3 4">
    <name type="scientific">Streptomyces armeniacus</name>
    <dbReference type="NCBI Taxonomy" id="83291"/>
    <lineage>
        <taxon>Bacteria</taxon>
        <taxon>Bacillati</taxon>
        <taxon>Actinomycetota</taxon>
        <taxon>Actinomycetes</taxon>
        <taxon>Kitasatosporales</taxon>
        <taxon>Streptomycetaceae</taxon>
        <taxon>Streptomyces</taxon>
    </lineage>
</organism>
<dbReference type="GO" id="GO:0051470">
    <property type="term" value="P:ectoine transmembrane transport"/>
    <property type="evidence" value="ECO:0007669"/>
    <property type="project" value="InterPro"/>
</dbReference>
<dbReference type="PANTHER" id="PTHR35936:SF17">
    <property type="entry name" value="ARGININE-BINDING EXTRACELLULAR PROTEIN ARTP"/>
    <property type="match status" value="1"/>
</dbReference>
<reference evidence="3 4" key="1">
    <citation type="submission" date="2018-07" db="EMBL/GenBank/DDBJ databases">
        <title>Draft genome of the type strain Streptomyces armeniacus ATCC 15676.</title>
        <authorList>
            <person name="Labana P."/>
            <person name="Gosse J.T."/>
            <person name="Boddy C.N."/>
        </authorList>
    </citation>
    <scope>NUCLEOTIDE SEQUENCE [LARGE SCALE GENOMIC DNA]</scope>
    <source>
        <strain evidence="3 4">ATCC 15676</strain>
    </source>
</reference>
<proteinExistence type="predicted"/>
<evidence type="ECO:0000256" key="1">
    <source>
        <dbReference type="ARBA" id="ARBA00022729"/>
    </source>
</evidence>
<dbReference type="KEGG" id="sarm:DVA86_31805"/>